<dbReference type="PANTHER" id="PTHR35218:SF9">
    <property type="entry name" value="ENDONUCLEASE_EXONUCLEASE_PHOSPHATASE DOMAIN-CONTAINING PROTEIN"/>
    <property type="match status" value="1"/>
</dbReference>
<accession>A0AAD8GRF2</accession>
<dbReference type="Proteomes" id="UP001237642">
    <property type="component" value="Unassembled WGS sequence"/>
</dbReference>
<keyword evidence="2" id="KW-1185">Reference proteome</keyword>
<protein>
    <recommendedName>
        <fullName evidence="3">Endonuclease/exonuclease/phosphatase</fullName>
    </recommendedName>
</protein>
<comment type="caution">
    <text evidence="1">The sequence shown here is derived from an EMBL/GenBank/DDBJ whole genome shotgun (WGS) entry which is preliminary data.</text>
</comment>
<dbReference type="InterPro" id="IPR036691">
    <property type="entry name" value="Endo/exonu/phosph_ase_sf"/>
</dbReference>
<dbReference type="EMBL" id="JAUIZM010000014">
    <property type="protein sequence ID" value="KAK1352810.1"/>
    <property type="molecule type" value="Genomic_DNA"/>
</dbReference>
<reference evidence="1" key="1">
    <citation type="submission" date="2023-02" db="EMBL/GenBank/DDBJ databases">
        <title>Genome of toxic invasive species Heracleum sosnowskyi carries increased number of genes despite the absence of recent whole-genome duplications.</title>
        <authorList>
            <person name="Schelkunov M."/>
            <person name="Shtratnikova V."/>
            <person name="Makarenko M."/>
            <person name="Klepikova A."/>
            <person name="Omelchenko D."/>
            <person name="Novikova G."/>
            <person name="Obukhova E."/>
            <person name="Bogdanov V."/>
            <person name="Penin A."/>
            <person name="Logacheva M."/>
        </authorList>
    </citation>
    <scope>NUCLEOTIDE SEQUENCE</scope>
    <source>
        <strain evidence="1">Hsosn_3</strain>
        <tissue evidence="1">Leaf</tissue>
    </source>
</reference>
<evidence type="ECO:0000313" key="2">
    <source>
        <dbReference type="Proteomes" id="UP001237642"/>
    </source>
</evidence>
<dbReference type="Gene3D" id="3.60.10.10">
    <property type="entry name" value="Endonuclease/exonuclease/phosphatase"/>
    <property type="match status" value="1"/>
</dbReference>
<sequence>MIGLAWNFQGLGSPRAENALKGIIKVEHPHFFFLSETKLKGKEWENLKRKLNFENSIFVDCIGDGRQRRGGLALFWDESLDLKLQSFSVNHMDFMVTLEMGSQ</sequence>
<name>A0AAD8GRF2_9APIA</name>
<dbReference type="AlphaFoldDB" id="A0AAD8GRF2"/>
<dbReference type="SUPFAM" id="SSF56219">
    <property type="entry name" value="DNase I-like"/>
    <property type="match status" value="1"/>
</dbReference>
<reference evidence="1" key="2">
    <citation type="submission" date="2023-05" db="EMBL/GenBank/DDBJ databases">
        <authorList>
            <person name="Schelkunov M.I."/>
        </authorList>
    </citation>
    <scope>NUCLEOTIDE SEQUENCE</scope>
    <source>
        <strain evidence="1">Hsosn_3</strain>
        <tissue evidence="1">Leaf</tissue>
    </source>
</reference>
<organism evidence="1 2">
    <name type="scientific">Heracleum sosnowskyi</name>
    <dbReference type="NCBI Taxonomy" id="360622"/>
    <lineage>
        <taxon>Eukaryota</taxon>
        <taxon>Viridiplantae</taxon>
        <taxon>Streptophyta</taxon>
        <taxon>Embryophyta</taxon>
        <taxon>Tracheophyta</taxon>
        <taxon>Spermatophyta</taxon>
        <taxon>Magnoliopsida</taxon>
        <taxon>eudicotyledons</taxon>
        <taxon>Gunneridae</taxon>
        <taxon>Pentapetalae</taxon>
        <taxon>asterids</taxon>
        <taxon>campanulids</taxon>
        <taxon>Apiales</taxon>
        <taxon>Apiaceae</taxon>
        <taxon>Apioideae</taxon>
        <taxon>apioid superclade</taxon>
        <taxon>Tordylieae</taxon>
        <taxon>Tordyliinae</taxon>
        <taxon>Heracleum</taxon>
    </lineage>
</organism>
<gene>
    <name evidence="1" type="ORF">POM88_052648</name>
</gene>
<proteinExistence type="predicted"/>
<dbReference type="PANTHER" id="PTHR35218">
    <property type="entry name" value="RNASE H DOMAIN-CONTAINING PROTEIN"/>
    <property type="match status" value="1"/>
</dbReference>
<evidence type="ECO:0000313" key="1">
    <source>
        <dbReference type="EMBL" id="KAK1352810.1"/>
    </source>
</evidence>
<evidence type="ECO:0008006" key="3">
    <source>
        <dbReference type="Google" id="ProtNLM"/>
    </source>
</evidence>